<gene>
    <name evidence="3" type="ORF">C8046_00645</name>
</gene>
<sequence length="95" mass="10600">MGKRSSRLSRRAELVIGSLFIVAGVMFFTASEAFDWPGLSTVPAIFLGGIGLSFLGAARRRRQQAELPPQRRMDGSYEDAPREQAERNEDGRETR</sequence>
<name>A0A2U1ZR46_9MICO</name>
<evidence type="ECO:0000256" key="1">
    <source>
        <dbReference type="SAM" id="MobiDB-lite"/>
    </source>
</evidence>
<reference evidence="3 4" key="1">
    <citation type="submission" date="2018-03" db="EMBL/GenBank/DDBJ databases">
        <title>Genome assembly of novel Miniimonas species PCH200.</title>
        <authorList>
            <person name="Thakur V."/>
            <person name="Kumar V."/>
            <person name="Singh D."/>
        </authorList>
    </citation>
    <scope>NUCLEOTIDE SEQUENCE [LARGE SCALE GENOMIC DNA]</scope>
    <source>
        <strain evidence="3 4">PCH200</strain>
    </source>
</reference>
<keyword evidence="4" id="KW-1185">Reference proteome</keyword>
<dbReference type="Proteomes" id="UP000245166">
    <property type="component" value="Unassembled WGS sequence"/>
</dbReference>
<evidence type="ECO:0000313" key="4">
    <source>
        <dbReference type="Proteomes" id="UP000245166"/>
    </source>
</evidence>
<dbReference type="EMBL" id="PYHR01000002">
    <property type="protein sequence ID" value="PWD49446.1"/>
    <property type="molecule type" value="Genomic_DNA"/>
</dbReference>
<feature type="compositionally biased region" description="Basic and acidic residues" evidence="1">
    <location>
        <begin position="69"/>
        <end position="95"/>
    </location>
</feature>
<protein>
    <submittedName>
        <fullName evidence="3">Uncharacterized protein</fullName>
    </submittedName>
</protein>
<feature type="transmembrane region" description="Helical" evidence="2">
    <location>
        <begin position="36"/>
        <end position="58"/>
    </location>
</feature>
<keyword evidence="2" id="KW-0472">Membrane</keyword>
<dbReference type="AlphaFoldDB" id="A0A2U1ZR46"/>
<feature type="transmembrane region" description="Helical" evidence="2">
    <location>
        <begin position="12"/>
        <end position="30"/>
    </location>
</feature>
<evidence type="ECO:0000256" key="2">
    <source>
        <dbReference type="SAM" id="Phobius"/>
    </source>
</evidence>
<keyword evidence="2" id="KW-1133">Transmembrane helix</keyword>
<organism evidence="3 4">
    <name type="scientific">Serinibacter arcticus</name>
    <dbReference type="NCBI Taxonomy" id="1655435"/>
    <lineage>
        <taxon>Bacteria</taxon>
        <taxon>Bacillati</taxon>
        <taxon>Actinomycetota</taxon>
        <taxon>Actinomycetes</taxon>
        <taxon>Micrococcales</taxon>
        <taxon>Beutenbergiaceae</taxon>
        <taxon>Serinibacter</taxon>
    </lineage>
</organism>
<comment type="caution">
    <text evidence="3">The sequence shown here is derived from an EMBL/GenBank/DDBJ whole genome shotgun (WGS) entry which is preliminary data.</text>
</comment>
<evidence type="ECO:0000313" key="3">
    <source>
        <dbReference type="EMBL" id="PWD49446.1"/>
    </source>
</evidence>
<feature type="region of interest" description="Disordered" evidence="1">
    <location>
        <begin position="63"/>
        <end position="95"/>
    </location>
</feature>
<accession>A0A2U1ZR46</accession>
<keyword evidence="2" id="KW-0812">Transmembrane</keyword>
<proteinExistence type="predicted"/>